<proteinExistence type="predicted"/>
<dbReference type="EMBL" id="WEHX01000003">
    <property type="protein sequence ID" value="KAB7662983.1"/>
    <property type="molecule type" value="Genomic_DNA"/>
</dbReference>
<sequence>MFTFITIVLALIWAIASFILLFKVWDNIGPAVLSMSGGSHAVQLLAMAIVFLAIWGIPGWIYMKIFG</sequence>
<accession>A0A6I1F4C1</accession>
<dbReference type="RefSeq" id="WP_152157461.1">
    <property type="nucleotide sequence ID" value="NZ_WEHX01000003.1"/>
</dbReference>
<evidence type="ECO:0000313" key="3">
    <source>
        <dbReference type="Proteomes" id="UP000430564"/>
    </source>
</evidence>
<organism evidence="2 3">
    <name type="scientific">Sutterella seckii</name>
    <dbReference type="NCBI Taxonomy" id="1944635"/>
    <lineage>
        <taxon>Bacteria</taxon>
        <taxon>Pseudomonadati</taxon>
        <taxon>Pseudomonadota</taxon>
        <taxon>Betaproteobacteria</taxon>
        <taxon>Burkholderiales</taxon>
        <taxon>Sutterellaceae</taxon>
        <taxon>Sutterella</taxon>
    </lineage>
</organism>
<evidence type="ECO:0000256" key="1">
    <source>
        <dbReference type="SAM" id="Phobius"/>
    </source>
</evidence>
<dbReference type="OrthoDB" id="9155341at2"/>
<feature type="transmembrane region" description="Helical" evidence="1">
    <location>
        <begin position="45"/>
        <end position="63"/>
    </location>
</feature>
<keyword evidence="1" id="KW-1133">Transmembrane helix</keyword>
<gene>
    <name evidence="2" type="ORF">GBM95_01425</name>
</gene>
<dbReference type="AlphaFoldDB" id="A0A6I1F4C1"/>
<keyword evidence="1" id="KW-0812">Transmembrane</keyword>
<name>A0A6I1F4C1_9BURK</name>
<comment type="caution">
    <text evidence="2">The sequence shown here is derived from an EMBL/GenBank/DDBJ whole genome shotgun (WGS) entry which is preliminary data.</text>
</comment>
<keyword evidence="1" id="KW-0472">Membrane</keyword>
<evidence type="ECO:0000313" key="2">
    <source>
        <dbReference type="EMBL" id="KAB7662983.1"/>
    </source>
</evidence>
<dbReference type="Proteomes" id="UP000430564">
    <property type="component" value="Unassembled WGS sequence"/>
</dbReference>
<protein>
    <submittedName>
        <fullName evidence="2">Uncharacterized protein</fullName>
    </submittedName>
</protein>
<reference evidence="2 3" key="1">
    <citation type="submission" date="2019-10" db="EMBL/GenBank/DDBJ databases">
        <title>Genome diversity of Sutterella seckii.</title>
        <authorList>
            <person name="Chaplin A.V."/>
            <person name="Sokolova S.R."/>
            <person name="Mosin K.A."/>
            <person name="Ivanova E.L."/>
            <person name="Kochetkova T.O."/>
            <person name="Goltsov A.Y."/>
            <person name="Trofimov D.Y."/>
            <person name="Efimov B.A."/>
        </authorList>
    </citation>
    <scope>NUCLEOTIDE SEQUENCE [LARGE SCALE GENOMIC DNA]</scope>
    <source>
        <strain evidence="2 3">ASD393</strain>
    </source>
</reference>
<feature type="transmembrane region" description="Helical" evidence="1">
    <location>
        <begin position="7"/>
        <end position="25"/>
    </location>
</feature>